<dbReference type="Proteomes" id="UP000308730">
    <property type="component" value="Unassembled WGS sequence"/>
</dbReference>
<name>A0A4S4MVP6_9APHY</name>
<reference evidence="8 9" key="1">
    <citation type="submission" date="2019-02" db="EMBL/GenBank/DDBJ databases">
        <title>Genome sequencing of the rare red list fungi Antrodiella citrinella (Flaviporus citrinellus).</title>
        <authorList>
            <person name="Buettner E."/>
            <person name="Kellner H."/>
        </authorList>
    </citation>
    <scope>NUCLEOTIDE SEQUENCE [LARGE SCALE GENOMIC DNA]</scope>
    <source>
        <strain evidence="8 9">DSM 108506</strain>
    </source>
</reference>
<dbReference type="InterPro" id="IPR020471">
    <property type="entry name" value="AKR"/>
</dbReference>
<evidence type="ECO:0000259" key="7">
    <source>
        <dbReference type="Pfam" id="PF00248"/>
    </source>
</evidence>
<keyword evidence="2" id="KW-0521">NADP</keyword>
<dbReference type="GO" id="GO:0016616">
    <property type="term" value="F:oxidoreductase activity, acting on the CH-OH group of donors, NAD or NADP as acceptor"/>
    <property type="evidence" value="ECO:0007669"/>
    <property type="project" value="UniProtKB-ARBA"/>
</dbReference>
<dbReference type="PANTHER" id="PTHR43827">
    <property type="entry name" value="2,5-DIKETO-D-GLUCONIC ACID REDUCTASE"/>
    <property type="match status" value="1"/>
</dbReference>
<organism evidence="8 9">
    <name type="scientific">Antrodiella citrinella</name>
    <dbReference type="NCBI Taxonomy" id="2447956"/>
    <lineage>
        <taxon>Eukaryota</taxon>
        <taxon>Fungi</taxon>
        <taxon>Dikarya</taxon>
        <taxon>Basidiomycota</taxon>
        <taxon>Agaricomycotina</taxon>
        <taxon>Agaricomycetes</taxon>
        <taxon>Polyporales</taxon>
        <taxon>Steccherinaceae</taxon>
        <taxon>Antrodiella</taxon>
    </lineage>
</organism>
<accession>A0A4S4MVP6</accession>
<dbReference type="EMBL" id="SGPM01000082">
    <property type="protein sequence ID" value="THH30416.1"/>
    <property type="molecule type" value="Genomic_DNA"/>
</dbReference>
<keyword evidence="9" id="KW-1185">Reference proteome</keyword>
<dbReference type="PIRSF" id="PIRSF000097">
    <property type="entry name" value="AKR"/>
    <property type="match status" value="1"/>
</dbReference>
<dbReference type="PRINTS" id="PR00069">
    <property type="entry name" value="ALDKETRDTASE"/>
</dbReference>
<dbReference type="AlphaFoldDB" id="A0A4S4MVP6"/>
<evidence type="ECO:0000256" key="1">
    <source>
        <dbReference type="ARBA" id="ARBA00007905"/>
    </source>
</evidence>
<dbReference type="CDD" id="cd19071">
    <property type="entry name" value="AKR_AKR1-5-like"/>
    <property type="match status" value="1"/>
</dbReference>
<dbReference type="SUPFAM" id="SSF51430">
    <property type="entry name" value="NAD(P)-linked oxidoreductase"/>
    <property type="match status" value="1"/>
</dbReference>
<comment type="caution">
    <text evidence="8">The sequence shown here is derived from an EMBL/GenBank/DDBJ whole genome shotgun (WGS) entry which is preliminary data.</text>
</comment>
<dbReference type="Pfam" id="PF00248">
    <property type="entry name" value="Aldo_ket_red"/>
    <property type="match status" value="1"/>
</dbReference>
<dbReference type="InterPro" id="IPR023210">
    <property type="entry name" value="NADP_OxRdtase_dom"/>
</dbReference>
<dbReference type="PANTHER" id="PTHR43827:SF3">
    <property type="entry name" value="NADP-DEPENDENT OXIDOREDUCTASE DOMAIN-CONTAINING PROTEIN"/>
    <property type="match status" value="1"/>
</dbReference>
<comment type="similarity">
    <text evidence="1">Belongs to the aldo/keto reductase family.</text>
</comment>
<dbReference type="InterPro" id="IPR018170">
    <property type="entry name" value="Aldo/ket_reductase_CS"/>
</dbReference>
<evidence type="ECO:0000256" key="4">
    <source>
        <dbReference type="PIRSR" id="PIRSR000097-1"/>
    </source>
</evidence>
<evidence type="ECO:0000256" key="3">
    <source>
        <dbReference type="ARBA" id="ARBA00023002"/>
    </source>
</evidence>
<protein>
    <recommendedName>
        <fullName evidence="7">NADP-dependent oxidoreductase domain-containing protein</fullName>
    </recommendedName>
</protein>
<feature type="binding site" evidence="5">
    <location>
        <position position="106"/>
    </location>
    <ligand>
        <name>substrate</name>
    </ligand>
</feature>
<proteinExistence type="inferred from homology"/>
<gene>
    <name evidence="8" type="ORF">EUX98_g3783</name>
</gene>
<feature type="active site" description="Proton donor" evidence="4">
    <location>
        <position position="50"/>
    </location>
</feature>
<evidence type="ECO:0000256" key="6">
    <source>
        <dbReference type="PIRSR" id="PIRSR000097-3"/>
    </source>
</evidence>
<feature type="domain" description="NADP-dependent oxidoreductase" evidence="7">
    <location>
        <begin position="26"/>
        <end position="268"/>
    </location>
</feature>
<evidence type="ECO:0000256" key="5">
    <source>
        <dbReference type="PIRSR" id="PIRSR000097-2"/>
    </source>
</evidence>
<sequence>MTASVSSSKLNNGVSIPSIGAGPGGADDVRQMVEDALKIGYRHIDTAWAYQNEEYVGQAIRNSGIPREEIYLVTKLAQLHHVIVQEALDISLKRLGVDYVDLYLMHWPQAIDANGKVLAPDQSPTFVETWQAMEKLLDTGKVKSIGVSNFSIKTLDILLPHVKIVPAVNQVEIHPLLPQFGLREYCTKKGILVTAYSPLGQAHPDLLQNDVLKQLAARKSGTVAQVIMGWFIKKGIVVIPKSGNPVRLQENFSPVEITDEDEAQIDAIHKAPGLHRSLLTKYHNPDGSVFGWSYEWLGWPYKKGGVIS</sequence>
<dbReference type="InterPro" id="IPR036812">
    <property type="entry name" value="NAD(P)_OxRdtase_dom_sf"/>
</dbReference>
<evidence type="ECO:0000313" key="9">
    <source>
        <dbReference type="Proteomes" id="UP000308730"/>
    </source>
</evidence>
<dbReference type="Gene3D" id="3.20.20.100">
    <property type="entry name" value="NADP-dependent oxidoreductase domain"/>
    <property type="match status" value="1"/>
</dbReference>
<dbReference type="OrthoDB" id="5945798at2759"/>
<evidence type="ECO:0000256" key="2">
    <source>
        <dbReference type="ARBA" id="ARBA00022857"/>
    </source>
</evidence>
<dbReference type="PROSITE" id="PS00062">
    <property type="entry name" value="ALDOKETO_REDUCTASE_2"/>
    <property type="match status" value="1"/>
</dbReference>
<dbReference type="FunFam" id="3.20.20.100:FF:000002">
    <property type="entry name" value="2,5-diketo-D-gluconic acid reductase A"/>
    <property type="match status" value="1"/>
</dbReference>
<keyword evidence="3" id="KW-0560">Oxidoreductase</keyword>
<evidence type="ECO:0000313" key="8">
    <source>
        <dbReference type="EMBL" id="THH30416.1"/>
    </source>
</evidence>
<feature type="site" description="Lowers pKa of active site Tyr" evidence="6">
    <location>
        <position position="75"/>
    </location>
</feature>
<dbReference type="PROSITE" id="PS00798">
    <property type="entry name" value="ALDOKETO_REDUCTASE_1"/>
    <property type="match status" value="1"/>
</dbReference>